<gene>
    <name evidence="2" type="ORF">FJTKL_12823</name>
</gene>
<dbReference type="Proteomes" id="UP001600888">
    <property type="component" value="Unassembled WGS sequence"/>
</dbReference>
<reference evidence="2 3" key="1">
    <citation type="submission" date="2024-03" db="EMBL/GenBank/DDBJ databases">
        <title>A high-quality draft genome sequence of Diaporthe vaccinii, a causative agent of upright dieback and viscid rot disease in cranberry plants.</title>
        <authorList>
            <person name="Sarrasin M."/>
            <person name="Lang B.F."/>
            <person name="Burger G."/>
        </authorList>
    </citation>
    <scope>NUCLEOTIDE SEQUENCE [LARGE SCALE GENOMIC DNA]</scope>
    <source>
        <strain evidence="2 3">IS7</strain>
    </source>
</reference>
<evidence type="ECO:0000313" key="2">
    <source>
        <dbReference type="EMBL" id="KAL2291419.1"/>
    </source>
</evidence>
<feature type="region of interest" description="Disordered" evidence="1">
    <location>
        <begin position="162"/>
        <end position="220"/>
    </location>
</feature>
<organism evidence="2 3">
    <name type="scientific">Diaporthe vaccinii</name>
    <dbReference type="NCBI Taxonomy" id="105482"/>
    <lineage>
        <taxon>Eukaryota</taxon>
        <taxon>Fungi</taxon>
        <taxon>Dikarya</taxon>
        <taxon>Ascomycota</taxon>
        <taxon>Pezizomycotina</taxon>
        <taxon>Sordariomycetes</taxon>
        <taxon>Sordariomycetidae</taxon>
        <taxon>Diaporthales</taxon>
        <taxon>Diaporthaceae</taxon>
        <taxon>Diaporthe</taxon>
        <taxon>Diaporthe eres species complex</taxon>
    </lineage>
</organism>
<dbReference type="EMBL" id="JBAWTH010000006">
    <property type="protein sequence ID" value="KAL2291419.1"/>
    <property type="molecule type" value="Genomic_DNA"/>
</dbReference>
<evidence type="ECO:0000313" key="3">
    <source>
        <dbReference type="Proteomes" id="UP001600888"/>
    </source>
</evidence>
<feature type="compositionally biased region" description="Polar residues" evidence="1">
    <location>
        <begin position="198"/>
        <end position="209"/>
    </location>
</feature>
<accession>A0ABR4F9N7</accession>
<evidence type="ECO:0008006" key="4">
    <source>
        <dbReference type="Google" id="ProtNLM"/>
    </source>
</evidence>
<name>A0ABR4F9N7_9PEZI</name>
<feature type="region of interest" description="Disordered" evidence="1">
    <location>
        <begin position="130"/>
        <end position="149"/>
    </location>
</feature>
<proteinExistence type="predicted"/>
<evidence type="ECO:0000256" key="1">
    <source>
        <dbReference type="SAM" id="MobiDB-lite"/>
    </source>
</evidence>
<keyword evidence="3" id="KW-1185">Reference proteome</keyword>
<feature type="compositionally biased region" description="Polar residues" evidence="1">
    <location>
        <begin position="173"/>
        <end position="189"/>
    </location>
</feature>
<comment type="caution">
    <text evidence="2">The sequence shown here is derived from an EMBL/GenBank/DDBJ whole genome shotgun (WGS) entry which is preliminary data.</text>
</comment>
<protein>
    <recommendedName>
        <fullName evidence="4">IBR domain-containing protein</fullName>
    </recommendedName>
</protein>
<sequence length="245" mass="27187">MASGSDDEDNEPQTPTDYIGCPDCDPQTLIDYVVCPDCDCPTFFCSDCGKEIKFRTKSMEIIVLLLWKVFRLRQKASLAEAMSSTLLGTTTSTQVQQQSNLLDQAREPPVDTQVGHPQTQPRLPLALEASNSTHHPPALPQPEATSAQEELATAQYRYARPDWQPERIFTGDESPSSSHEQDDMSSALSANEDDGNGRNWSPSSSQLGTDGSEPGSRRLSRKDLKAIEKVKVCEHLTWWSLEDGW</sequence>